<keyword evidence="1" id="KW-1133">Transmembrane helix</keyword>
<dbReference type="Proteomes" id="UP001180840">
    <property type="component" value="Unassembled WGS sequence"/>
</dbReference>
<keyword evidence="1" id="KW-0812">Transmembrane</keyword>
<organism evidence="2 3">
    <name type="scientific">Corynebacterium guangdongense</name>
    <dbReference type="NCBI Taxonomy" id="1783348"/>
    <lineage>
        <taxon>Bacteria</taxon>
        <taxon>Bacillati</taxon>
        <taxon>Actinomycetota</taxon>
        <taxon>Actinomycetes</taxon>
        <taxon>Mycobacteriales</taxon>
        <taxon>Corynebacteriaceae</taxon>
        <taxon>Corynebacterium</taxon>
    </lineage>
</organism>
<gene>
    <name evidence="2" type="ORF">J2S39_001308</name>
</gene>
<feature type="transmembrane region" description="Helical" evidence="1">
    <location>
        <begin position="80"/>
        <end position="98"/>
    </location>
</feature>
<name>A0ABU1ZXG4_9CORY</name>
<evidence type="ECO:0000313" key="3">
    <source>
        <dbReference type="Proteomes" id="UP001180840"/>
    </source>
</evidence>
<feature type="transmembrane region" description="Helical" evidence="1">
    <location>
        <begin position="49"/>
        <end position="68"/>
    </location>
</feature>
<accession>A0ABU1ZXG4</accession>
<comment type="caution">
    <text evidence="2">The sequence shown here is derived from an EMBL/GenBank/DDBJ whole genome shotgun (WGS) entry which is preliminary data.</text>
</comment>
<evidence type="ECO:0000256" key="1">
    <source>
        <dbReference type="SAM" id="Phobius"/>
    </source>
</evidence>
<reference evidence="2" key="1">
    <citation type="submission" date="2023-07" db="EMBL/GenBank/DDBJ databases">
        <title>Sequencing the genomes of 1000 actinobacteria strains.</title>
        <authorList>
            <person name="Klenk H.-P."/>
        </authorList>
    </citation>
    <scope>NUCLEOTIDE SEQUENCE</scope>
    <source>
        <strain evidence="2">DSM 107476</strain>
    </source>
</reference>
<keyword evidence="1" id="KW-0472">Membrane</keyword>
<protein>
    <recommendedName>
        <fullName evidence="4">DUF423 domain-containing protein</fullName>
    </recommendedName>
</protein>
<proteinExistence type="predicted"/>
<evidence type="ECO:0008006" key="4">
    <source>
        <dbReference type="Google" id="ProtNLM"/>
    </source>
</evidence>
<keyword evidence="3" id="KW-1185">Reference proteome</keyword>
<evidence type="ECO:0000313" key="2">
    <source>
        <dbReference type="EMBL" id="MDR7329632.1"/>
    </source>
</evidence>
<dbReference type="EMBL" id="JAVDXZ010000001">
    <property type="protein sequence ID" value="MDR7329632.1"/>
    <property type="molecule type" value="Genomic_DNA"/>
</dbReference>
<dbReference type="RefSeq" id="WP_290194581.1">
    <property type="nucleotide sequence ID" value="NZ_CP047654.1"/>
</dbReference>
<sequence>MLTLSRAGRLAAGILTLSLLTIEFGGGYVLSLTTGNIPATDFQTTFARAGHGHAGILVTLSLGTILLTDAARLTGGIAHLTRWGVPLAAVLMPAGFFLSSIGADRTEPNALYPLIPAGAGVLAISLATLGVALIRSAARRQ</sequence>
<feature type="transmembrane region" description="Helical" evidence="1">
    <location>
        <begin position="110"/>
        <end position="134"/>
    </location>
</feature>